<name>A0A0C7G4D4_PARSO</name>
<protein>
    <submittedName>
        <fullName evidence="1">Uncharacterized protein</fullName>
    </submittedName>
</protein>
<accession>A0A0C7G4D4</accession>
<dbReference type="AlphaFoldDB" id="A0A0C7G4D4"/>
<sequence>MNKLLEHCIKEIKYIHEEEVFTVSTNLNKSPTVTLNTFAISIASFKEGLYIPFSKWTIVSRLTPTNFASSSCFRMDFSLYSFIFVFKIDI</sequence>
<organism evidence="1 2">
    <name type="scientific">Paraclostridium sordellii</name>
    <name type="common">Clostridium sordellii</name>
    <dbReference type="NCBI Taxonomy" id="1505"/>
    <lineage>
        <taxon>Bacteria</taxon>
        <taxon>Bacillati</taxon>
        <taxon>Bacillota</taxon>
        <taxon>Clostridia</taxon>
        <taxon>Peptostreptococcales</taxon>
        <taxon>Peptostreptococcaceae</taxon>
        <taxon>Paraclostridium</taxon>
    </lineage>
</organism>
<dbReference type="EMBL" id="CEKZ01000003">
    <property type="protein sequence ID" value="CEQ02876.1"/>
    <property type="molecule type" value="Genomic_DNA"/>
</dbReference>
<gene>
    <name evidence="1" type="ORF">R28058_06091</name>
</gene>
<evidence type="ECO:0000313" key="1">
    <source>
        <dbReference type="EMBL" id="CEQ02876.1"/>
    </source>
</evidence>
<dbReference type="Proteomes" id="UP000049127">
    <property type="component" value="Unassembled WGS sequence"/>
</dbReference>
<proteinExistence type="predicted"/>
<reference evidence="1 2" key="1">
    <citation type="submission" date="2015-01" db="EMBL/GenBank/DDBJ databases">
        <authorList>
            <person name="Aslett A.Martin."/>
            <person name="De Silva Nishadi"/>
        </authorList>
    </citation>
    <scope>NUCLEOTIDE SEQUENCE [LARGE SCALE GENOMIC DNA]</scope>
    <source>
        <strain evidence="1 2">R28058</strain>
    </source>
</reference>
<evidence type="ECO:0000313" key="2">
    <source>
        <dbReference type="Proteomes" id="UP000049127"/>
    </source>
</evidence>